<keyword evidence="2" id="KW-0328">Glycosyltransferase</keyword>
<dbReference type="InterPro" id="IPR001173">
    <property type="entry name" value="Glyco_trans_2-like"/>
</dbReference>
<accession>A0A0F9Z1I4</accession>
<evidence type="ECO:0000256" key="2">
    <source>
        <dbReference type="ARBA" id="ARBA00022676"/>
    </source>
</evidence>
<evidence type="ECO:0000256" key="1">
    <source>
        <dbReference type="ARBA" id="ARBA00006739"/>
    </source>
</evidence>
<evidence type="ECO:0000259" key="4">
    <source>
        <dbReference type="Pfam" id="PF00535"/>
    </source>
</evidence>
<gene>
    <name evidence="5" type="ORF">UR23_C0002G0014</name>
</gene>
<comment type="caution">
    <text evidence="5">The sequence shown here is derived from an EMBL/GenBank/DDBJ whole genome shotgun (WGS) entry which is preliminary data.</text>
</comment>
<dbReference type="AlphaFoldDB" id="A0A0F9Z1I4"/>
<dbReference type="PANTHER" id="PTHR43398">
    <property type="entry name" value="DOLICHOL-PHOSPHATE MANNOSYLTRANSFERASE SUBUNIT 1"/>
    <property type="match status" value="1"/>
</dbReference>
<reference evidence="5 6" key="1">
    <citation type="journal article" date="2015" name="Nature">
        <title>rRNA introns, odd ribosomes, and small enigmatic genomes across a large radiation of phyla.</title>
        <authorList>
            <person name="Brown C.T."/>
            <person name="Hug L.A."/>
            <person name="Thomas B.C."/>
            <person name="Sharon I."/>
            <person name="Castelle C.J."/>
            <person name="Singh A."/>
            <person name="Wilkins M.J."/>
            <person name="Williams K.H."/>
            <person name="Banfield J.F."/>
        </authorList>
    </citation>
    <scope>NUCLEOTIDE SEQUENCE [LARGE SCALE GENOMIC DNA]</scope>
</reference>
<name>A0A0F9Z1I4_9BACT</name>
<organism evidence="5 6">
    <name type="scientific">Candidatus Roizmanbacteria bacterium GW2011_GWA2_32_13</name>
    <dbReference type="NCBI Taxonomy" id="1618475"/>
    <lineage>
        <taxon>Bacteria</taxon>
        <taxon>Candidatus Roizmaniibacteriota</taxon>
    </lineage>
</organism>
<comment type="similarity">
    <text evidence="1">Belongs to the glycosyltransferase 2 family.</text>
</comment>
<dbReference type="GO" id="GO:0004582">
    <property type="term" value="F:dolichyl-phosphate beta-D-mannosyltransferase activity"/>
    <property type="evidence" value="ECO:0007669"/>
    <property type="project" value="InterPro"/>
</dbReference>
<dbReference type="PANTHER" id="PTHR43398:SF1">
    <property type="entry name" value="DOLICHOL-PHOSPHATE MANNOSYLTRANSFERASE SUBUNIT 1"/>
    <property type="match status" value="1"/>
</dbReference>
<protein>
    <recommendedName>
        <fullName evidence="4">Glycosyltransferase 2-like domain-containing protein</fullName>
    </recommendedName>
</protein>
<dbReference type="Pfam" id="PF00535">
    <property type="entry name" value="Glycos_transf_2"/>
    <property type="match status" value="1"/>
</dbReference>
<feature type="domain" description="Glycosyltransferase 2-like" evidence="4">
    <location>
        <begin position="4"/>
        <end position="171"/>
    </location>
</feature>
<keyword evidence="3" id="KW-0808">Transferase</keyword>
<proteinExistence type="inferred from homology"/>
<dbReference type="Gene3D" id="3.90.550.10">
    <property type="entry name" value="Spore Coat Polysaccharide Biosynthesis Protein SpsA, Chain A"/>
    <property type="match status" value="1"/>
</dbReference>
<dbReference type="InterPro" id="IPR039528">
    <property type="entry name" value="DPM1-like"/>
</dbReference>
<evidence type="ECO:0000313" key="6">
    <source>
        <dbReference type="Proteomes" id="UP000034349"/>
    </source>
</evidence>
<dbReference type="InterPro" id="IPR029044">
    <property type="entry name" value="Nucleotide-diphossugar_trans"/>
</dbReference>
<evidence type="ECO:0000256" key="3">
    <source>
        <dbReference type="ARBA" id="ARBA00022679"/>
    </source>
</evidence>
<evidence type="ECO:0000313" key="5">
    <source>
        <dbReference type="EMBL" id="KKP37584.1"/>
    </source>
</evidence>
<dbReference type="Proteomes" id="UP000034349">
    <property type="component" value="Unassembled WGS sequence"/>
</dbReference>
<sequence>MDLSIIIPVYFEEKNILSELEEIKRKVETSYEIIVVYDLDNDPTIKVVEDYIKKNKLKNIFLKKNNIGSKRGVINAVKTGIYFAKTKVIVVSMADLSDDIGKIDQMYLMIKKGYDIICASRYMKGGRQIGGPFFKGLFSRLSSISLYWFGLPTHDPTNAFKMYRKSIFDQIKIESDGGFEYNLEVVVKAFKKGYKIAEVPAVWRGRTEGKSKFKLLKWLPKYLKWYLDFFT</sequence>
<dbReference type="SUPFAM" id="SSF53448">
    <property type="entry name" value="Nucleotide-diphospho-sugar transferases"/>
    <property type="match status" value="1"/>
</dbReference>
<dbReference type="EMBL" id="LBOK01000002">
    <property type="protein sequence ID" value="KKP37584.1"/>
    <property type="molecule type" value="Genomic_DNA"/>
</dbReference>